<evidence type="ECO:0000256" key="1">
    <source>
        <dbReference type="SAM" id="Phobius"/>
    </source>
</evidence>
<dbReference type="Proteomes" id="UP001597508">
    <property type="component" value="Unassembled WGS sequence"/>
</dbReference>
<name>A0ABW5LQM0_9FLAO</name>
<dbReference type="InterPro" id="IPR013783">
    <property type="entry name" value="Ig-like_fold"/>
</dbReference>
<dbReference type="RefSeq" id="WP_379665797.1">
    <property type="nucleotide sequence ID" value="NZ_JBHULH010000003.1"/>
</dbReference>
<dbReference type="InterPro" id="IPR016032">
    <property type="entry name" value="Sig_transdc_resp-reg_C-effctor"/>
</dbReference>
<accession>A0ABW5LQM0</accession>
<dbReference type="Gene3D" id="1.10.10.10">
    <property type="entry name" value="Winged helix-like DNA-binding domain superfamily/Winged helix DNA-binding domain"/>
    <property type="match status" value="1"/>
</dbReference>
<evidence type="ECO:0000313" key="4">
    <source>
        <dbReference type="EMBL" id="MFD2567087.1"/>
    </source>
</evidence>
<dbReference type="SUPFAM" id="SSF46894">
    <property type="entry name" value="C-terminal effector domain of the bipartite response regulators"/>
    <property type="match status" value="1"/>
</dbReference>
<feature type="signal peptide" evidence="2">
    <location>
        <begin position="1"/>
        <end position="21"/>
    </location>
</feature>
<evidence type="ECO:0000259" key="3">
    <source>
        <dbReference type="Pfam" id="PF07495"/>
    </source>
</evidence>
<dbReference type="InterPro" id="IPR015943">
    <property type="entry name" value="WD40/YVTN_repeat-like_dom_sf"/>
</dbReference>
<keyword evidence="1" id="KW-1133">Transmembrane helix</keyword>
<feature type="chain" id="PRO_5045537154" evidence="2">
    <location>
        <begin position="22"/>
        <end position="932"/>
    </location>
</feature>
<feature type="transmembrane region" description="Helical" evidence="1">
    <location>
        <begin position="736"/>
        <end position="754"/>
    </location>
</feature>
<organism evidence="4 5">
    <name type="scientific">Pseudotenacibaculum haliotis</name>
    <dbReference type="NCBI Taxonomy" id="1862138"/>
    <lineage>
        <taxon>Bacteria</taxon>
        <taxon>Pseudomonadati</taxon>
        <taxon>Bacteroidota</taxon>
        <taxon>Flavobacteriia</taxon>
        <taxon>Flavobacteriales</taxon>
        <taxon>Flavobacteriaceae</taxon>
        <taxon>Pseudotenacibaculum</taxon>
    </lineage>
</organism>
<dbReference type="InterPro" id="IPR011123">
    <property type="entry name" value="Y_Y_Y"/>
</dbReference>
<keyword evidence="1" id="KW-0472">Membrane</keyword>
<feature type="domain" description="Two component regulator three Y" evidence="3">
    <location>
        <begin position="671"/>
        <end position="725"/>
    </location>
</feature>
<proteinExistence type="predicted"/>
<dbReference type="Gene3D" id="2.130.10.10">
    <property type="entry name" value="YVTN repeat-like/Quinoprotein amine dehydrogenase"/>
    <property type="match status" value="1"/>
</dbReference>
<dbReference type="InterPro" id="IPR036388">
    <property type="entry name" value="WH-like_DNA-bd_sf"/>
</dbReference>
<keyword evidence="2" id="KW-0732">Signal</keyword>
<dbReference type="Gene3D" id="2.60.40.10">
    <property type="entry name" value="Immunoglobulins"/>
    <property type="match status" value="1"/>
</dbReference>
<keyword evidence="5" id="KW-1185">Reference proteome</keyword>
<reference evidence="5" key="1">
    <citation type="journal article" date="2019" name="Int. J. Syst. Evol. Microbiol.">
        <title>The Global Catalogue of Microorganisms (GCM) 10K type strain sequencing project: providing services to taxonomists for standard genome sequencing and annotation.</title>
        <authorList>
            <consortium name="The Broad Institute Genomics Platform"/>
            <consortium name="The Broad Institute Genome Sequencing Center for Infectious Disease"/>
            <person name="Wu L."/>
            <person name="Ma J."/>
        </authorList>
    </citation>
    <scope>NUCLEOTIDE SEQUENCE [LARGE SCALE GENOMIC DNA]</scope>
    <source>
        <strain evidence="5">KCTC 52127</strain>
    </source>
</reference>
<protein>
    <submittedName>
        <fullName evidence="4">Triple tyrosine motif-containing protein</fullName>
    </submittedName>
</protein>
<evidence type="ECO:0000313" key="5">
    <source>
        <dbReference type="Proteomes" id="UP001597508"/>
    </source>
</evidence>
<dbReference type="Pfam" id="PF07494">
    <property type="entry name" value="Reg_prop"/>
    <property type="match status" value="1"/>
</dbReference>
<dbReference type="Pfam" id="PF07495">
    <property type="entry name" value="Y_Y_Y"/>
    <property type="match status" value="1"/>
</dbReference>
<dbReference type="InterPro" id="IPR011110">
    <property type="entry name" value="Reg_prop"/>
</dbReference>
<gene>
    <name evidence="4" type="ORF">ACFSRZ_06860</name>
</gene>
<sequence>MRFRKYISAFIFLFVGALSSAQELPPIEVFMPEVYGAEDQNWAIDQGSDQTIYFANNKGLLAYNGARWQLHESSNSSIKRSVKVIQDKIYTGSYMDFGYWEKDDYGNLKYTSIVDQLKVDLLEDEEFWSILELEQWIIFQSLDRIYIYNTKDQTFSIINSETTIIKAYKVDNTIYFQKINQGIYKIESGKEVLVTDDRQLKDQVVVNIFMDNGQLLIQTKEKGFFVLNNNTVTSWDINLNRQLAQFSIYNSIRLKNGGYLLGTVSHGVLLIDATKRITQQIDQSTGLGNNTVLSLFEDKKRNVWLGSDHGINNINFNAPFRVYKDYLGILGTVYTTLMDDNILYLGTNQGLFYKDYTQKGTFNFVKGTEGQVWTLQKLKNTIFCGHDKGTFVIKNGVADQISDVAGTWQIKELENLPTLLIQGNYNGLYILENRNSRWRLKNKLDNYNMSSRYIEFVKPNELLVSHEHKGVYKLVLDNNFENVISHTRVEVDKAIKSSLTTFNNRVLYGSDQGVFYYNTALNTFVKDNTFSQLYNPKDYSSGRLVNTNDRLFTFTNRSITYAERGKLSSNYQLLDLPLSNSIRETKDGYENILYVGNDKYLIGTTGGYIITELNTKNQEDYRISIDAITAHILNVDPKKLNLSEEPLLENKENHLNFSFNVTDYSKYLPSLYQYRLLNFNENWSDWSTSPDAVFENLPHGEFTFEVRAKVGDTVTSNIASYNFTIEKPWYLKPSAIVIYFASGFFFVVLVHMIYRGYYKNQRKKLLQQKEKELEIKQLENEQQLMHFKNLELEKDIEAKNRELGMSAMNLIKRNELLSTIKKELGNTKNLDDISKVVKMINRNLNTTDDWKIFEEAFNNTDKDFIKKLKEQHPNLTSNDLRLCTYLRLNLSSKEIAPLLNISIRSVEVKRYRLRKKMNLPHEESLSSYILHM</sequence>
<keyword evidence="1" id="KW-0812">Transmembrane</keyword>
<evidence type="ECO:0000256" key="2">
    <source>
        <dbReference type="SAM" id="SignalP"/>
    </source>
</evidence>
<dbReference type="EMBL" id="JBHULH010000003">
    <property type="protein sequence ID" value="MFD2567087.1"/>
    <property type="molecule type" value="Genomic_DNA"/>
</dbReference>
<comment type="caution">
    <text evidence="4">The sequence shown here is derived from an EMBL/GenBank/DDBJ whole genome shotgun (WGS) entry which is preliminary data.</text>
</comment>